<dbReference type="NCBIfam" id="TIGR02937">
    <property type="entry name" value="sigma70-ECF"/>
    <property type="match status" value="1"/>
</dbReference>
<proteinExistence type="predicted"/>
<dbReference type="EMBL" id="NOXF01000001">
    <property type="protein sequence ID" value="PEQ25972.1"/>
    <property type="molecule type" value="Genomic_DNA"/>
</dbReference>
<comment type="caution">
    <text evidence="2">The sequence shown here is derived from an EMBL/GenBank/DDBJ whole genome shotgun (WGS) entry which is preliminary data.</text>
</comment>
<dbReference type="Proteomes" id="UP000220611">
    <property type="component" value="Unassembled WGS sequence"/>
</dbReference>
<dbReference type="HOGENOM" id="CLU_089592_1_0_9"/>
<name>A7VWC0_9FIRM</name>
<dbReference type="GO" id="GO:0006352">
    <property type="term" value="P:DNA-templated transcription initiation"/>
    <property type="evidence" value="ECO:0007669"/>
    <property type="project" value="InterPro"/>
</dbReference>
<evidence type="ECO:0000313" key="5">
    <source>
        <dbReference type="Proteomes" id="UP000220611"/>
    </source>
</evidence>
<evidence type="ECO:0000313" key="2">
    <source>
        <dbReference type="EMBL" id="EDO60067.1"/>
    </source>
</evidence>
<dbReference type="Pfam" id="PF04545">
    <property type="entry name" value="Sigma70_r4"/>
    <property type="match status" value="1"/>
</dbReference>
<dbReference type="Proteomes" id="UP000003490">
    <property type="component" value="Unassembled WGS sequence"/>
</dbReference>
<dbReference type="AlphaFoldDB" id="A7VWC0"/>
<dbReference type="InterPro" id="IPR036388">
    <property type="entry name" value="WH-like_DNA-bd_sf"/>
</dbReference>
<dbReference type="InterPro" id="IPR013324">
    <property type="entry name" value="RNA_pol_sigma_r3/r4-like"/>
</dbReference>
<dbReference type="InterPro" id="IPR007630">
    <property type="entry name" value="RNA_pol_sigma70_r4"/>
</dbReference>
<gene>
    <name evidence="3" type="ORF">CH238_03005</name>
    <name evidence="2" type="ORF">CLOLEP_02884</name>
</gene>
<reference evidence="2 4" key="1">
    <citation type="submission" date="2007-08" db="EMBL/GenBank/DDBJ databases">
        <title>Draft genome sequence of Clostridium leptum (DSM 753).</title>
        <authorList>
            <person name="Sudarsanam P."/>
            <person name="Ley R."/>
            <person name="Guruge J."/>
            <person name="Turnbaugh P.J."/>
            <person name="Mahowald M."/>
            <person name="Liep D."/>
            <person name="Gordon J."/>
        </authorList>
    </citation>
    <scope>NUCLEOTIDE SEQUENCE [LARGE SCALE GENOMIC DNA]</scope>
    <source>
        <strain evidence="2 4">DSM 753</strain>
    </source>
</reference>
<evidence type="ECO:0000313" key="3">
    <source>
        <dbReference type="EMBL" id="PEQ25972.1"/>
    </source>
</evidence>
<keyword evidence="5" id="KW-1185">Reference proteome</keyword>
<dbReference type="OrthoDB" id="9787667at2"/>
<organism evidence="2 4">
    <name type="scientific">[Clostridium] leptum DSM 753</name>
    <dbReference type="NCBI Taxonomy" id="428125"/>
    <lineage>
        <taxon>Bacteria</taxon>
        <taxon>Bacillati</taxon>
        <taxon>Bacillota</taxon>
        <taxon>Clostridia</taxon>
        <taxon>Eubacteriales</taxon>
        <taxon>Oscillospiraceae</taxon>
        <taxon>Oscillospiraceae incertae sedis</taxon>
    </lineage>
</organism>
<dbReference type="EMBL" id="ABCB02000020">
    <property type="protein sequence ID" value="EDO60067.1"/>
    <property type="molecule type" value="Genomic_DNA"/>
</dbReference>
<reference evidence="3 5" key="3">
    <citation type="submission" date="2017-07" db="EMBL/GenBank/DDBJ databases">
        <title>Prevalence of linear plasmids in Cutibacterium (Propionibacterium) acnes isolates obtained from prostatic tissue.</title>
        <authorList>
            <person name="Davidsson S."/>
            <person name="Carlsson J."/>
            <person name="Molling P."/>
            <person name="Andren O."/>
            <person name="Andersson S.-O."/>
            <person name="Brzuszkiewicz E."/>
            <person name="Poehlein A."/>
            <person name="Al-Zeer M."/>
            <person name="Brinkmann V."/>
            <person name="Scavenius C."/>
            <person name="Nazipi S."/>
            <person name="Soderquist B."/>
            <person name="Bruggemann H."/>
        </authorList>
    </citation>
    <scope>NUCLEOTIDE SEQUENCE [LARGE SCALE GENOMIC DNA]</scope>
    <source>
        <strain evidence="3 5">DSM 753</strain>
    </source>
</reference>
<dbReference type="SUPFAM" id="SSF88659">
    <property type="entry name" value="Sigma3 and sigma4 domains of RNA polymerase sigma factors"/>
    <property type="match status" value="1"/>
</dbReference>
<protein>
    <submittedName>
        <fullName evidence="3">Sigma-70 family RNA polymerase sigma factor</fullName>
    </submittedName>
    <submittedName>
        <fullName evidence="2">Sigma-70, region 4</fullName>
    </submittedName>
</protein>
<sequence>MIYSEEYKEHIEYTFAAFCKVVLHNAAMTAYRDFGRKQKREVSLEYLMSETSFEPFTTDTYFEQYDQPTVFVAKGEKTVVASKRLADALSKLTEQRRNVLFLYFFFGYTDTQIGKEYGRSRSTANYWKLAALKQLRKEMERLKDEEQEADTFWSH</sequence>
<evidence type="ECO:0000259" key="1">
    <source>
        <dbReference type="Pfam" id="PF04545"/>
    </source>
</evidence>
<dbReference type="InterPro" id="IPR014284">
    <property type="entry name" value="RNA_pol_sigma-70_dom"/>
</dbReference>
<evidence type="ECO:0000313" key="4">
    <source>
        <dbReference type="Proteomes" id="UP000003490"/>
    </source>
</evidence>
<dbReference type="Gene3D" id="1.10.10.10">
    <property type="entry name" value="Winged helix-like DNA-binding domain superfamily/Winged helix DNA-binding domain"/>
    <property type="match status" value="1"/>
</dbReference>
<reference evidence="2 4" key="2">
    <citation type="submission" date="2007-08" db="EMBL/GenBank/DDBJ databases">
        <authorList>
            <person name="Fulton L."/>
            <person name="Clifton S."/>
            <person name="Fulton B."/>
            <person name="Xu J."/>
            <person name="Minx P."/>
            <person name="Pepin K.H."/>
            <person name="Johnson M."/>
            <person name="Thiruvilangam P."/>
            <person name="Bhonagiri V."/>
            <person name="Nash W.E."/>
            <person name="Wang C."/>
            <person name="Mardis E.R."/>
            <person name="Wilson R.K."/>
        </authorList>
    </citation>
    <scope>NUCLEOTIDE SEQUENCE [LARGE SCALE GENOMIC DNA]</scope>
    <source>
        <strain evidence="2 4">DSM 753</strain>
    </source>
</reference>
<dbReference type="GO" id="GO:0003677">
    <property type="term" value="F:DNA binding"/>
    <property type="evidence" value="ECO:0007669"/>
    <property type="project" value="InterPro"/>
</dbReference>
<dbReference type="GO" id="GO:0016987">
    <property type="term" value="F:sigma factor activity"/>
    <property type="evidence" value="ECO:0007669"/>
    <property type="project" value="InterPro"/>
</dbReference>
<accession>A7VWC0</accession>
<feature type="domain" description="RNA polymerase sigma-70 region 4" evidence="1">
    <location>
        <begin position="88"/>
        <end position="137"/>
    </location>
</feature>
<dbReference type="eggNOG" id="COG1595">
    <property type="taxonomic scope" value="Bacteria"/>
</dbReference>